<dbReference type="SUPFAM" id="SSF49562">
    <property type="entry name" value="C2 domain (Calcium/lipid-binding domain, CaLB)"/>
    <property type="match status" value="1"/>
</dbReference>
<keyword evidence="2" id="KW-0472">Membrane</keyword>
<dbReference type="Gene3D" id="2.60.40.150">
    <property type="entry name" value="C2 domain"/>
    <property type="match status" value="1"/>
</dbReference>
<organism evidence="4 5">
    <name type="scientific">Prorocentrum cordatum</name>
    <dbReference type="NCBI Taxonomy" id="2364126"/>
    <lineage>
        <taxon>Eukaryota</taxon>
        <taxon>Sar</taxon>
        <taxon>Alveolata</taxon>
        <taxon>Dinophyceae</taxon>
        <taxon>Prorocentrales</taxon>
        <taxon>Prorocentraceae</taxon>
        <taxon>Prorocentrum</taxon>
    </lineage>
</organism>
<comment type="caution">
    <text evidence="4">The sequence shown here is derived from an EMBL/GenBank/DDBJ whole genome shotgun (WGS) entry which is preliminary data.</text>
</comment>
<keyword evidence="2" id="KW-1133">Transmembrane helix</keyword>
<dbReference type="InterPro" id="IPR000008">
    <property type="entry name" value="C2_dom"/>
</dbReference>
<dbReference type="EMBL" id="CAUYUJ010021131">
    <property type="protein sequence ID" value="CAK0902873.1"/>
    <property type="molecule type" value="Genomic_DNA"/>
</dbReference>
<gene>
    <name evidence="4" type="ORF">PCOR1329_LOCUS79346</name>
</gene>
<name>A0ABN9XW30_9DINO</name>
<sequence length="1371" mass="151030">MVTEALFDGSGSAGSAVAVASAAAIALIVVLLICFRQRNMRHLNRTVEVQRFLHRLEAIQGELLSGSTRDGHQSRGNASLFSRSSRSDASRSREEVFDLGENAWRWKVGSGGSLSTTDECEGWDVKVLICLSLDLSARTSQSSRKASGFAAASRSLGRSTSSLGRSNSSLGIPADKLDITASIGNSIQLLKSRFNSGSNPSIAASDREHLETTVSNALLSLSRQNMLDPAAIRCCIVADTVRVPGVLRSDSPVLEQGRSDSLTVADILPIMCDVADYCILVIEDPDTLTTTQVVQGAGRRVSRRSSSSLLSSGWSSPDTSSSTAPLLSEGLLEDLLVGHSPSDKEFGPSIYLAGLAALSLKSDKQSYVQCGFDDDSDTVLRSMVPYSHRFEKSHATLELDSDVAGVELHGGLLCLWALNVSHGSFGFVRDAAPLMAELAYLRNYRRSCLACTRRAGFTVSMSDDILQYFQSFRRHEPIRAHSQLKRGTRTSGLLGDAGSSTKRRLGRSARAQHMHGLQACLTHRAMISRCFHVYVRSKCADPESLPIASLCDISGRFIVPSSHPVAQQLHLVTRDVDYMLDKGAGEVLDHVQRYMTLEALADRVQEFLVVYLRKMNGSGDNNIAHKEQLAAFELYAAAAEGQGYLVDVVSDFLCNKAETRGYQRVTKALSDPLKEIPSDTNNELDLAVASTMTSDMYRCSHLFVNFVGASQLPRVRQSVVSFDSNSSTRTAPVGEDTLPKAYCTLGLEGAETVLLQTGVAAQGFNPEWGETLELKQYPPGETLVFNLWHKNLASQDYFLGSALLPYAQFERQEFAGQITLVNTHGGASQTSGQHVGALTVRVSMTAPRKFTRRITRLRSGGPTSQSNGPARISSFFSHGFRDMTPSSVSSARDLGFFGKTTSPASSEPLQPAADMPRTLADQLLTATDVHRKLERVMIGLVRDAHESAAKQGILGSAHVDQSLHRNPFWELVEASTLKTLERRLWDQKDKYHGDLAKSGRADMVDEVDRELRLTLADVCFRDHFEESLTRAVAQTRVMCDNFWIMHLMMLGLEGSRSLVILSRDSSRKLRRKAPAVVYTVRLKDSGAEGSLLEVILVHKKITAVGQDNRSAVKQMISEMRTVNSICRTLRLGDPDLHPSMWCLSLRQLQDFAQEVEQELGTEVYRAASCAEIVKMSIVKKTSAARTSYSRMVNWQNLRQIDVFVSHCWGENFSAFVNSVVGALETRIHAHEVNLWICCFALFQNPQYEVVKKQVGTDLMDAPFEKALRFAREFLVVRNAECDMYTRAWCVFEIFRARQLDLKITVTGPDKFTKENVDILSCRATDTDDEAMIKGAIVDANEVDELNQVVTEIKAMGTRQEHTGGNQTVMRV</sequence>
<protein>
    <recommendedName>
        <fullName evidence="3">C2 domain-containing protein</fullName>
    </recommendedName>
</protein>
<dbReference type="Proteomes" id="UP001189429">
    <property type="component" value="Unassembled WGS sequence"/>
</dbReference>
<evidence type="ECO:0000313" key="5">
    <source>
        <dbReference type="Proteomes" id="UP001189429"/>
    </source>
</evidence>
<reference evidence="4" key="1">
    <citation type="submission" date="2023-10" db="EMBL/GenBank/DDBJ databases">
        <authorList>
            <person name="Chen Y."/>
            <person name="Shah S."/>
            <person name="Dougan E. K."/>
            <person name="Thang M."/>
            <person name="Chan C."/>
        </authorList>
    </citation>
    <scope>NUCLEOTIDE SEQUENCE [LARGE SCALE GENOMIC DNA]</scope>
</reference>
<accession>A0ABN9XW30</accession>
<dbReference type="InterPro" id="IPR035892">
    <property type="entry name" value="C2_domain_sf"/>
</dbReference>
<keyword evidence="2" id="KW-0812">Transmembrane</keyword>
<evidence type="ECO:0000313" key="4">
    <source>
        <dbReference type="EMBL" id="CAK0902873.1"/>
    </source>
</evidence>
<dbReference type="PROSITE" id="PS50004">
    <property type="entry name" value="C2"/>
    <property type="match status" value="1"/>
</dbReference>
<feature type="domain" description="C2" evidence="3">
    <location>
        <begin position="680"/>
        <end position="819"/>
    </location>
</feature>
<evidence type="ECO:0000256" key="1">
    <source>
        <dbReference type="SAM" id="MobiDB-lite"/>
    </source>
</evidence>
<feature type="region of interest" description="Disordered" evidence="1">
    <location>
        <begin position="67"/>
        <end position="86"/>
    </location>
</feature>
<dbReference type="CDD" id="cd00030">
    <property type="entry name" value="C2"/>
    <property type="match status" value="1"/>
</dbReference>
<dbReference type="Pfam" id="PF00168">
    <property type="entry name" value="C2"/>
    <property type="match status" value="1"/>
</dbReference>
<keyword evidence="5" id="KW-1185">Reference proteome</keyword>
<proteinExistence type="predicted"/>
<feature type="transmembrane region" description="Helical" evidence="2">
    <location>
        <begin position="12"/>
        <end position="35"/>
    </location>
</feature>
<evidence type="ECO:0000259" key="3">
    <source>
        <dbReference type="PROSITE" id="PS50004"/>
    </source>
</evidence>
<evidence type="ECO:0000256" key="2">
    <source>
        <dbReference type="SAM" id="Phobius"/>
    </source>
</evidence>